<evidence type="ECO:0000313" key="2">
    <source>
        <dbReference type="EMBL" id="MBE0462357.1"/>
    </source>
</evidence>
<evidence type="ECO:0000313" key="3">
    <source>
        <dbReference type="Proteomes" id="UP001645038"/>
    </source>
</evidence>
<accession>A0ABR9FUM9</accession>
<organism evidence="2 3">
    <name type="scientific">Halomonas colorata</name>
    <dbReference type="NCBI Taxonomy" id="2742615"/>
    <lineage>
        <taxon>Bacteria</taxon>
        <taxon>Pseudomonadati</taxon>
        <taxon>Pseudomonadota</taxon>
        <taxon>Gammaproteobacteria</taxon>
        <taxon>Oceanospirillales</taxon>
        <taxon>Halomonadaceae</taxon>
        <taxon>Halomonas</taxon>
    </lineage>
</organism>
<comment type="caution">
    <text evidence="2">The sequence shown here is derived from an EMBL/GenBank/DDBJ whole genome shotgun (WGS) entry which is preliminary data.</text>
</comment>
<dbReference type="Pfam" id="PF23296">
    <property type="entry name" value="DUF7079"/>
    <property type="match status" value="1"/>
</dbReference>
<reference evidence="2 3" key="1">
    <citation type="submission" date="2020-07" db="EMBL/GenBank/DDBJ databases">
        <title>Halophilic bacteria isolated from french cheeses.</title>
        <authorList>
            <person name="Kothe C.I."/>
            <person name="Farah-Kraiem B."/>
            <person name="Renault P."/>
            <person name="Dridi B."/>
        </authorList>
    </citation>
    <scope>NUCLEOTIDE SEQUENCE [LARGE SCALE GENOMIC DNA]</scope>
    <source>
        <strain evidence="2 3">FME20</strain>
    </source>
</reference>
<keyword evidence="3" id="KW-1185">Reference proteome</keyword>
<dbReference type="Proteomes" id="UP001645038">
    <property type="component" value="Unassembled WGS sequence"/>
</dbReference>
<gene>
    <name evidence="2" type="ORF">EI547_02640</name>
</gene>
<feature type="domain" description="DUF7079" evidence="1">
    <location>
        <begin position="9"/>
        <end position="119"/>
    </location>
</feature>
<name>A0ABR9FUM9_9GAMM</name>
<dbReference type="EMBL" id="RRZB01000004">
    <property type="protein sequence ID" value="MBE0462357.1"/>
    <property type="molecule type" value="Genomic_DNA"/>
</dbReference>
<proteinExistence type="predicted"/>
<sequence length="128" mass="15466">MNAQQLVDERGDLWLALAPLWLDREPRERDYAHMVEVIQEHNMTLSELEWMFRLELAPVMSRHQLSIASEWRQFDDRKLMQQLVSHNLRLKGWRRKSWALFSGLTTMMVRHRWVELMNRVQVAKGQEP</sequence>
<dbReference type="InterPro" id="IPR055507">
    <property type="entry name" value="DUF7079"/>
</dbReference>
<evidence type="ECO:0000259" key="1">
    <source>
        <dbReference type="Pfam" id="PF23296"/>
    </source>
</evidence>
<protein>
    <recommendedName>
        <fullName evidence="1">DUF7079 domain-containing protein</fullName>
    </recommendedName>
</protein>
<dbReference type="RefSeq" id="WP_192536855.1">
    <property type="nucleotide sequence ID" value="NZ_RRZB01000004.1"/>
</dbReference>